<sequence>MDEAIARRAARVLVLDGSRVLLFRCISAHRPEDGPWWITPGGGLEADEDVRTGAVRELQEETGLLVDPADFEGPVFEEEISYPTTNGTQRQRQQYFVLRRAEFEIDRGAQTDWEREFMGEARWWTSTELRATPETVYPPNLADLLDGLEADLLDGLEKEA</sequence>
<dbReference type="PANTHER" id="PTHR43046">
    <property type="entry name" value="GDP-MANNOSE MANNOSYL HYDROLASE"/>
    <property type="match status" value="1"/>
</dbReference>
<evidence type="ECO:0000313" key="6">
    <source>
        <dbReference type="Proteomes" id="UP000317982"/>
    </source>
</evidence>
<dbReference type="Gene3D" id="3.90.79.10">
    <property type="entry name" value="Nucleoside Triphosphate Pyrophosphohydrolase"/>
    <property type="match status" value="1"/>
</dbReference>
<dbReference type="GO" id="GO:0016787">
    <property type="term" value="F:hydrolase activity"/>
    <property type="evidence" value="ECO:0007669"/>
    <property type="project" value="UniProtKB-KW"/>
</dbReference>
<evidence type="ECO:0000256" key="2">
    <source>
        <dbReference type="ARBA" id="ARBA00022801"/>
    </source>
</evidence>
<dbReference type="PANTHER" id="PTHR43046:SF12">
    <property type="entry name" value="GDP-MANNOSE MANNOSYL HYDROLASE"/>
    <property type="match status" value="1"/>
</dbReference>
<keyword evidence="2" id="KW-0378">Hydrolase</keyword>
<dbReference type="InParanoid" id="A0A545AST3"/>
<dbReference type="PROSITE" id="PS00893">
    <property type="entry name" value="NUDIX_BOX"/>
    <property type="match status" value="1"/>
</dbReference>
<dbReference type="InterPro" id="IPR000086">
    <property type="entry name" value="NUDIX_hydrolase_dom"/>
</dbReference>
<keyword evidence="3" id="KW-0460">Magnesium</keyword>
<feature type="domain" description="Nudix hydrolase" evidence="4">
    <location>
        <begin position="5"/>
        <end position="149"/>
    </location>
</feature>
<evidence type="ECO:0000256" key="3">
    <source>
        <dbReference type="ARBA" id="ARBA00022842"/>
    </source>
</evidence>
<dbReference type="EMBL" id="VIRS01000009">
    <property type="protein sequence ID" value="TQS44311.1"/>
    <property type="molecule type" value="Genomic_DNA"/>
</dbReference>
<organism evidence="5 6">
    <name type="scientific">Cryptosporangium phraense</name>
    <dbReference type="NCBI Taxonomy" id="2593070"/>
    <lineage>
        <taxon>Bacteria</taxon>
        <taxon>Bacillati</taxon>
        <taxon>Actinomycetota</taxon>
        <taxon>Actinomycetes</taxon>
        <taxon>Cryptosporangiales</taxon>
        <taxon>Cryptosporangiaceae</taxon>
        <taxon>Cryptosporangium</taxon>
    </lineage>
</organism>
<dbReference type="RefSeq" id="WP_142705302.1">
    <property type="nucleotide sequence ID" value="NZ_VIRS01000009.1"/>
</dbReference>
<evidence type="ECO:0000313" key="5">
    <source>
        <dbReference type="EMBL" id="TQS44311.1"/>
    </source>
</evidence>
<dbReference type="CDD" id="cd04685">
    <property type="entry name" value="NUDIX_Hydrolase"/>
    <property type="match status" value="1"/>
</dbReference>
<dbReference type="SUPFAM" id="SSF55811">
    <property type="entry name" value="Nudix"/>
    <property type="match status" value="1"/>
</dbReference>
<proteinExistence type="predicted"/>
<keyword evidence="6" id="KW-1185">Reference proteome</keyword>
<dbReference type="InterPro" id="IPR020084">
    <property type="entry name" value="NUDIX_hydrolase_CS"/>
</dbReference>
<evidence type="ECO:0000256" key="1">
    <source>
        <dbReference type="ARBA" id="ARBA00001946"/>
    </source>
</evidence>
<protein>
    <submittedName>
        <fullName evidence="5">NUDIX domain-containing protein</fullName>
    </submittedName>
</protein>
<reference evidence="5 6" key="1">
    <citation type="submission" date="2019-07" db="EMBL/GenBank/DDBJ databases">
        <title>Cryptosporangium phraense sp. nov., isolated from plant litter.</title>
        <authorList>
            <person name="Suriyachadkun C."/>
        </authorList>
    </citation>
    <scope>NUCLEOTIDE SEQUENCE [LARGE SCALE GENOMIC DNA]</scope>
    <source>
        <strain evidence="5 6">A-T 5661</strain>
    </source>
</reference>
<dbReference type="AlphaFoldDB" id="A0A545AST3"/>
<dbReference type="PROSITE" id="PS51462">
    <property type="entry name" value="NUDIX"/>
    <property type="match status" value="1"/>
</dbReference>
<dbReference type="OrthoDB" id="3214694at2"/>
<evidence type="ECO:0000259" key="4">
    <source>
        <dbReference type="PROSITE" id="PS51462"/>
    </source>
</evidence>
<name>A0A545AST3_9ACTN</name>
<comment type="caution">
    <text evidence="5">The sequence shown here is derived from an EMBL/GenBank/DDBJ whole genome shotgun (WGS) entry which is preliminary data.</text>
</comment>
<gene>
    <name evidence="5" type="ORF">FL583_15375</name>
</gene>
<accession>A0A545AST3</accession>
<dbReference type="Pfam" id="PF00293">
    <property type="entry name" value="NUDIX"/>
    <property type="match status" value="1"/>
</dbReference>
<dbReference type="Proteomes" id="UP000317982">
    <property type="component" value="Unassembled WGS sequence"/>
</dbReference>
<comment type="cofactor">
    <cofactor evidence="1">
        <name>Mg(2+)</name>
        <dbReference type="ChEBI" id="CHEBI:18420"/>
    </cofactor>
</comment>
<dbReference type="InterPro" id="IPR015797">
    <property type="entry name" value="NUDIX_hydrolase-like_dom_sf"/>
</dbReference>